<dbReference type="Pfam" id="PF05585">
    <property type="entry name" value="DUF1758"/>
    <property type="match status" value="1"/>
</dbReference>
<sequence>MCVKRESCPICNGSHHFSICFRNRHDDDLSPKRDTDNVISTAIKTEVNSVLLQTCAALIDVKNEQEVVRLFLDNGSQRSFVLKSTSEKFNYPILRKENLSICTFGAKETEIKTLNIVKIKLKNRDDPNLCIEIEAVETEHISITNLPTPDRNIDKKFRYLKNVQLADSYEFNDEEISILIGADYYYQVVTGRITRLNKNLVTVETLFGWSLQGQSTDSEDLLTMSVIVNESNISKQLSEFWNLENSGIEAEVSDEENIDNDIMSEFEAEISYQNKRYKVKFPWKPNMKTLLENNEEVARKRFLKLRSRFKNDSSLFEDYKLVVNNYLSEKIIERVPFEEENLKHNIFYLPHRAVIRTDKTTSKLRIVFDASSHAKSQLSLNDCLHTGLNFIPNLFFSINQI</sequence>
<keyword evidence="2" id="KW-0695">RNA-directed DNA polymerase</keyword>
<keyword evidence="2" id="KW-0808">Transferase</keyword>
<protein>
    <submittedName>
        <fullName evidence="2">Reverse transcriptase domain-containing protein</fullName>
    </submittedName>
</protein>
<gene>
    <name evidence="2" type="primary">AVEN_150253_1</name>
    <name evidence="2" type="ORF">TNCV_5044541</name>
</gene>
<evidence type="ECO:0000259" key="1">
    <source>
        <dbReference type="Pfam" id="PF05585"/>
    </source>
</evidence>
<proteinExistence type="predicted"/>
<dbReference type="InterPro" id="IPR008737">
    <property type="entry name" value="DUF1758"/>
</dbReference>
<evidence type="ECO:0000313" key="3">
    <source>
        <dbReference type="Proteomes" id="UP000887159"/>
    </source>
</evidence>
<reference evidence="2" key="1">
    <citation type="submission" date="2020-08" db="EMBL/GenBank/DDBJ databases">
        <title>Multicomponent nature underlies the extraordinary mechanical properties of spider dragline silk.</title>
        <authorList>
            <person name="Kono N."/>
            <person name="Nakamura H."/>
            <person name="Mori M."/>
            <person name="Yoshida Y."/>
            <person name="Ohtoshi R."/>
            <person name="Malay A.D."/>
            <person name="Moran D.A.P."/>
            <person name="Tomita M."/>
            <person name="Numata K."/>
            <person name="Arakawa K."/>
        </authorList>
    </citation>
    <scope>NUCLEOTIDE SEQUENCE</scope>
</reference>
<keyword evidence="3" id="KW-1185">Reference proteome</keyword>
<dbReference type="GO" id="GO:0003964">
    <property type="term" value="F:RNA-directed DNA polymerase activity"/>
    <property type="evidence" value="ECO:0007669"/>
    <property type="project" value="UniProtKB-KW"/>
</dbReference>
<organism evidence="2 3">
    <name type="scientific">Trichonephila clavipes</name>
    <name type="common">Golden silk orbweaver</name>
    <name type="synonym">Nephila clavipes</name>
    <dbReference type="NCBI Taxonomy" id="2585209"/>
    <lineage>
        <taxon>Eukaryota</taxon>
        <taxon>Metazoa</taxon>
        <taxon>Ecdysozoa</taxon>
        <taxon>Arthropoda</taxon>
        <taxon>Chelicerata</taxon>
        <taxon>Arachnida</taxon>
        <taxon>Araneae</taxon>
        <taxon>Araneomorphae</taxon>
        <taxon>Entelegynae</taxon>
        <taxon>Araneoidea</taxon>
        <taxon>Nephilidae</taxon>
        <taxon>Trichonephila</taxon>
    </lineage>
</organism>
<dbReference type="EMBL" id="BMAU01021430">
    <property type="protein sequence ID" value="GFY35079.1"/>
    <property type="molecule type" value="Genomic_DNA"/>
</dbReference>
<dbReference type="PANTHER" id="PTHR47331">
    <property type="entry name" value="PHD-TYPE DOMAIN-CONTAINING PROTEIN"/>
    <property type="match status" value="1"/>
</dbReference>
<dbReference type="AlphaFoldDB" id="A0A8X6WHJ3"/>
<dbReference type="Proteomes" id="UP000887159">
    <property type="component" value="Unassembled WGS sequence"/>
</dbReference>
<dbReference type="PANTHER" id="PTHR47331:SF5">
    <property type="entry name" value="RIBONUCLEASE H"/>
    <property type="match status" value="1"/>
</dbReference>
<comment type="caution">
    <text evidence="2">The sequence shown here is derived from an EMBL/GenBank/DDBJ whole genome shotgun (WGS) entry which is preliminary data.</text>
</comment>
<keyword evidence="2" id="KW-0548">Nucleotidyltransferase</keyword>
<feature type="domain" description="DUF1758" evidence="1">
    <location>
        <begin position="69"/>
        <end position="214"/>
    </location>
</feature>
<accession>A0A8X6WHJ3</accession>
<name>A0A8X6WHJ3_TRICX</name>
<evidence type="ECO:0000313" key="2">
    <source>
        <dbReference type="EMBL" id="GFY35079.1"/>
    </source>
</evidence>